<organism evidence="1 2">
    <name type="scientific">Crocosphaera watsonii WH 8501</name>
    <dbReference type="NCBI Taxonomy" id="165597"/>
    <lineage>
        <taxon>Bacteria</taxon>
        <taxon>Bacillati</taxon>
        <taxon>Cyanobacteriota</taxon>
        <taxon>Cyanophyceae</taxon>
        <taxon>Oscillatoriophycideae</taxon>
        <taxon>Chroococcales</taxon>
        <taxon>Aphanothecaceae</taxon>
        <taxon>Crocosphaera</taxon>
    </lineage>
</organism>
<sequence length="126" mass="14005">MNILHIVKVIGGVGLIGLGTSMVLTNPGQRDYESYATDTLTTYLKYEVCSQASGGLASFLASHCKTLVDTGKPHIRQVIAKKTIRQNYLLFSVYETELLLPSPVPNYEFGTIGVFQQFYTYQADKF</sequence>
<dbReference type="RefSeq" id="WP_007307029.1">
    <property type="nucleotide sequence ID" value="NZ_AADV02000082.1"/>
</dbReference>
<reference evidence="1" key="3">
    <citation type="submission" date="2016-12" db="EMBL/GenBank/DDBJ databases">
        <title>Annotation of the draft genome assembly of Crocosphaera watsonii WH 8501.</title>
        <authorList>
            <consortium name="US DOE Joint Genome Institute (JGI-ORNL)"/>
            <person name="Larimer F."/>
            <person name="Land M."/>
        </authorList>
    </citation>
    <scope>NUCLEOTIDE SEQUENCE</scope>
    <source>
        <strain evidence="1">WH 8501</strain>
    </source>
</reference>
<dbReference type="InterPro" id="IPR025578">
    <property type="entry name" value="DUF4359"/>
</dbReference>
<evidence type="ECO:0000313" key="2">
    <source>
        <dbReference type="Proteomes" id="UP000003922"/>
    </source>
</evidence>
<dbReference type="AlphaFoldDB" id="Q4BZA5"/>
<dbReference type="KEGG" id="cwa:CwatDRAFT_1945"/>
<keyword evidence="2" id="KW-1185">Reference proteome</keyword>
<comment type="caution">
    <text evidence="1">The sequence shown here is derived from an EMBL/GenBank/DDBJ whole genome shotgun (WGS) entry which is preliminary data.</text>
</comment>
<dbReference type="EMBL" id="AADV02000082">
    <property type="protein sequence ID" value="EAM49239.1"/>
    <property type="molecule type" value="Genomic_DNA"/>
</dbReference>
<name>Q4BZA5_CROWT</name>
<evidence type="ECO:0000313" key="1">
    <source>
        <dbReference type="EMBL" id="EAM49239.1"/>
    </source>
</evidence>
<dbReference type="OrthoDB" id="573423at2"/>
<evidence type="ECO:0008006" key="3">
    <source>
        <dbReference type="Google" id="ProtNLM"/>
    </source>
</evidence>
<accession>Q4BZA5</accession>
<gene>
    <name evidence="1" type="ORF">CwatDRAFT_1945</name>
</gene>
<dbReference type="Proteomes" id="UP000003922">
    <property type="component" value="Unassembled WGS sequence"/>
</dbReference>
<reference evidence="1" key="1">
    <citation type="submission" date="2004-02" db="EMBL/GenBank/DDBJ databases">
        <authorList>
            <consortium name="DOE Joint Genome Institute"/>
        </authorList>
    </citation>
    <scope>NUCLEOTIDE SEQUENCE [LARGE SCALE GENOMIC DNA]</scope>
    <source>
        <strain evidence="1">WH 8501</strain>
    </source>
</reference>
<protein>
    <recommendedName>
        <fullName evidence="3">DUF4359 domain-containing protein</fullName>
    </recommendedName>
</protein>
<reference evidence="1" key="2">
    <citation type="submission" date="2005-06" db="EMBL/GenBank/DDBJ databases">
        <title>Sequencing of the draft genome and assembly of Crocosphaera watsonii WH 8501.</title>
        <authorList>
            <consortium name="US DOE Joint Genome Institute (JGI-PGF)"/>
            <person name="Copeland A."/>
            <person name="Lucas S."/>
            <person name="Lapidus A."/>
            <person name="Barry K."/>
            <person name="Detter C."/>
            <person name="Glavina T."/>
            <person name="Hammon N."/>
            <person name="Israni S."/>
            <person name="Pitluck S."/>
            <person name="Richardson P."/>
        </authorList>
    </citation>
    <scope>NUCLEOTIDE SEQUENCE [LARGE SCALE GENOMIC DNA]</scope>
    <source>
        <strain evidence="1">WH 8501</strain>
    </source>
</reference>
<dbReference type="Pfam" id="PF14271">
    <property type="entry name" value="DUF4359"/>
    <property type="match status" value="1"/>
</dbReference>
<proteinExistence type="predicted"/>